<dbReference type="OrthoDB" id="1081460at2"/>
<evidence type="ECO:0000313" key="1">
    <source>
        <dbReference type="EMBL" id="EHG23457.1"/>
    </source>
</evidence>
<dbReference type="InterPro" id="IPR032597">
    <property type="entry name" value="DUF4903"/>
</dbReference>
<name>G5GAY9_9BACT</name>
<sequence length="206" mass="23601">MNIKYLLIFGFFMLLASCSSDENLEKKDAAEALVTETKNFLNGDFVLNTRVLMNGVNKTLLPKGCPTKVNFSWNKPNKNIFTIRLDEFTVGQMPLVITFACDAKIMQLTSWEKNEYKGDGWVKFQGVDGQLLINNETKNPVSKGSSVKGFYNVKTHEINFIIDFNMMNVSSECFLQIVDKSRTNNYEAEFKKFEEELEAYKKEHGL</sequence>
<reference evidence="1 2" key="1">
    <citation type="submission" date="2011-08" db="EMBL/GenBank/DDBJ databases">
        <title>The Genome Sequence of Prevotella sp. oral taxon 302 str. F0323.</title>
        <authorList>
            <consortium name="The Broad Institute Genome Sequencing Platform"/>
            <person name="Earl A."/>
            <person name="Ward D."/>
            <person name="Feldgarden M."/>
            <person name="Gevers D."/>
            <person name="Izard J."/>
            <person name="Blanton J.M."/>
            <person name="Baranova O.V."/>
            <person name="Tanner A.C."/>
            <person name="Dewhirst F.E."/>
            <person name="Young S.K."/>
            <person name="Zeng Q."/>
            <person name="Gargeya S."/>
            <person name="Fitzgerald M."/>
            <person name="Haas B."/>
            <person name="Abouelleil A."/>
            <person name="Alvarado L."/>
            <person name="Arachchi H.M."/>
            <person name="Berlin A."/>
            <person name="Brown A."/>
            <person name="Chapman S.B."/>
            <person name="Chen Z."/>
            <person name="Dunbar C."/>
            <person name="Freedman E."/>
            <person name="Gearin G."/>
            <person name="Gellesch M."/>
            <person name="Goldberg J."/>
            <person name="Griggs A."/>
            <person name="Gujja S."/>
            <person name="Heiman D."/>
            <person name="Howarth C."/>
            <person name="Larson L."/>
            <person name="Lui A."/>
            <person name="MacDonald P.J.P."/>
            <person name="Montmayeur A."/>
            <person name="Murphy C."/>
            <person name="Neiman D."/>
            <person name="Pearson M."/>
            <person name="Priest M."/>
            <person name="Roberts A."/>
            <person name="Saif S."/>
            <person name="Shea T."/>
            <person name="Shenoy N."/>
            <person name="Sisk P."/>
            <person name="Stolte C."/>
            <person name="Sykes S."/>
            <person name="Wortman J."/>
            <person name="Nusbaum C."/>
            <person name="Birren B."/>
        </authorList>
    </citation>
    <scope>NUCLEOTIDE SEQUENCE [LARGE SCALE GENOMIC DNA]</scope>
    <source>
        <strain evidence="1 2">F0323</strain>
    </source>
</reference>
<dbReference type="Pfam" id="PF16246">
    <property type="entry name" value="DUF4903"/>
    <property type="match status" value="1"/>
</dbReference>
<dbReference type="RefSeq" id="WP_009347162.1">
    <property type="nucleotide sequence ID" value="NZ_JH376828.1"/>
</dbReference>
<dbReference type="HOGENOM" id="CLU_1298820_0_0_10"/>
<proteinExistence type="predicted"/>
<dbReference type="AlphaFoldDB" id="G5GAY9"/>
<organism evidence="1 2">
    <name type="scientific">Alloprevotella rava F0323</name>
    <dbReference type="NCBI Taxonomy" id="679199"/>
    <lineage>
        <taxon>Bacteria</taxon>
        <taxon>Pseudomonadati</taxon>
        <taxon>Bacteroidota</taxon>
        <taxon>Bacteroidia</taxon>
        <taxon>Bacteroidales</taxon>
        <taxon>Prevotellaceae</taxon>
        <taxon>Alloprevotella</taxon>
    </lineage>
</organism>
<protein>
    <recommendedName>
        <fullName evidence="3">DUF4903 domain-containing protein</fullName>
    </recommendedName>
</protein>
<comment type="caution">
    <text evidence="1">The sequence shown here is derived from an EMBL/GenBank/DDBJ whole genome shotgun (WGS) entry which is preliminary data.</text>
</comment>
<dbReference type="EMBL" id="ACZK01000013">
    <property type="protein sequence ID" value="EHG23457.1"/>
    <property type="molecule type" value="Genomic_DNA"/>
</dbReference>
<gene>
    <name evidence="1" type="ORF">HMPREF9332_00740</name>
</gene>
<keyword evidence="2" id="KW-1185">Reference proteome</keyword>
<dbReference type="PROSITE" id="PS51257">
    <property type="entry name" value="PROKAR_LIPOPROTEIN"/>
    <property type="match status" value="1"/>
</dbReference>
<evidence type="ECO:0008006" key="3">
    <source>
        <dbReference type="Google" id="ProtNLM"/>
    </source>
</evidence>
<dbReference type="STRING" id="679199.HMPREF9332_00740"/>
<dbReference type="Proteomes" id="UP000015993">
    <property type="component" value="Unassembled WGS sequence"/>
</dbReference>
<evidence type="ECO:0000313" key="2">
    <source>
        <dbReference type="Proteomes" id="UP000015993"/>
    </source>
</evidence>
<accession>G5GAY9</accession>
<dbReference type="eggNOG" id="ENOG5032WT4">
    <property type="taxonomic scope" value="Bacteria"/>
</dbReference>